<evidence type="ECO:0000313" key="1">
    <source>
        <dbReference type="EMBL" id="VFS92176.1"/>
    </source>
</evidence>
<protein>
    <submittedName>
        <fullName evidence="1">Uncharacterized protein</fullName>
    </submittedName>
</protein>
<organism evidence="1 2">
    <name type="scientific">Raoultella planticola</name>
    <name type="common">Klebsiella planticola</name>
    <dbReference type="NCBI Taxonomy" id="575"/>
    <lineage>
        <taxon>Bacteria</taxon>
        <taxon>Pseudomonadati</taxon>
        <taxon>Pseudomonadota</taxon>
        <taxon>Gammaproteobacteria</taxon>
        <taxon>Enterobacterales</taxon>
        <taxon>Enterobacteriaceae</taxon>
        <taxon>Klebsiella/Raoultella group</taxon>
        <taxon>Raoultella</taxon>
    </lineage>
</organism>
<sequence>MNRFIPLFGEVAGSDNYPGSYFGEIIGHYKSLLDTLMSSIEQLLQGCPVPNQYRWGEFIYAQVLWIR</sequence>
<dbReference type="EMBL" id="CAADJE010000041">
    <property type="protein sequence ID" value="VFS92176.1"/>
    <property type="molecule type" value="Genomic_DNA"/>
</dbReference>
<gene>
    <name evidence="1" type="ORF">NCTC12998_07289</name>
</gene>
<accession>A0A485D4Y4</accession>
<reference evidence="1 2" key="1">
    <citation type="submission" date="2019-03" db="EMBL/GenBank/DDBJ databases">
        <authorList>
            <consortium name="Pathogen Informatics"/>
        </authorList>
    </citation>
    <scope>NUCLEOTIDE SEQUENCE [LARGE SCALE GENOMIC DNA]</scope>
    <source>
        <strain evidence="1 2">NCTC12998</strain>
    </source>
</reference>
<proteinExistence type="predicted"/>
<evidence type="ECO:0000313" key="2">
    <source>
        <dbReference type="Proteomes" id="UP000345637"/>
    </source>
</evidence>
<name>A0A485D4Y4_RAOPL</name>
<dbReference type="Proteomes" id="UP000345637">
    <property type="component" value="Unassembled WGS sequence"/>
</dbReference>
<dbReference type="AlphaFoldDB" id="A0A485D4Y4"/>